<comment type="caution">
    <text evidence="2">The sequence shown here is derived from an EMBL/GenBank/DDBJ whole genome shotgun (WGS) entry which is preliminary data.</text>
</comment>
<dbReference type="SUPFAM" id="SSF52540">
    <property type="entry name" value="P-loop containing nucleoside triphosphate hydrolases"/>
    <property type="match status" value="1"/>
</dbReference>
<feature type="coiled-coil region" evidence="1">
    <location>
        <begin position="384"/>
        <end position="411"/>
    </location>
</feature>
<name>A0ABT9U6Q2_PAEHA</name>
<evidence type="ECO:0000313" key="3">
    <source>
        <dbReference type="Proteomes" id="UP001229346"/>
    </source>
</evidence>
<dbReference type="GO" id="GO:0051301">
    <property type="term" value="P:cell division"/>
    <property type="evidence" value="ECO:0007669"/>
    <property type="project" value="UniProtKB-KW"/>
</dbReference>
<evidence type="ECO:0000256" key="1">
    <source>
        <dbReference type="SAM" id="Coils"/>
    </source>
</evidence>
<dbReference type="Gene3D" id="3.40.50.300">
    <property type="entry name" value="P-loop containing nucleotide triphosphate hydrolases"/>
    <property type="match status" value="1"/>
</dbReference>
<dbReference type="Proteomes" id="UP001229346">
    <property type="component" value="Unassembled WGS sequence"/>
</dbReference>
<keyword evidence="2" id="KW-0131">Cell cycle</keyword>
<keyword evidence="1" id="KW-0175">Coiled coil</keyword>
<dbReference type="EMBL" id="JAUSSU010000010">
    <property type="protein sequence ID" value="MDQ0115233.1"/>
    <property type="molecule type" value="Genomic_DNA"/>
</dbReference>
<evidence type="ECO:0000313" key="2">
    <source>
        <dbReference type="EMBL" id="MDQ0115233.1"/>
    </source>
</evidence>
<keyword evidence="3" id="KW-1185">Reference proteome</keyword>
<protein>
    <submittedName>
        <fullName evidence="2">Cell division protein FtsB</fullName>
    </submittedName>
</protein>
<dbReference type="InterPro" id="IPR027417">
    <property type="entry name" value="P-loop_NTPase"/>
</dbReference>
<dbReference type="RefSeq" id="WP_307206694.1">
    <property type="nucleotide sequence ID" value="NZ_JAUSSU010000010.1"/>
</dbReference>
<keyword evidence="2" id="KW-0132">Cell division</keyword>
<accession>A0ABT9U6Q2</accession>
<gene>
    <name evidence="2" type="ORF">J2T15_004691</name>
</gene>
<reference evidence="2 3" key="1">
    <citation type="submission" date="2023-07" db="EMBL/GenBank/DDBJ databases">
        <title>Sorghum-associated microbial communities from plants grown in Nebraska, USA.</title>
        <authorList>
            <person name="Schachtman D."/>
        </authorList>
    </citation>
    <scope>NUCLEOTIDE SEQUENCE [LARGE SCALE GENOMIC DNA]</scope>
    <source>
        <strain evidence="2 3">CC482</strain>
    </source>
</reference>
<proteinExistence type="predicted"/>
<organism evidence="2 3">
    <name type="scientific">Paenibacillus harenae</name>
    <dbReference type="NCBI Taxonomy" id="306543"/>
    <lineage>
        <taxon>Bacteria</taxon>
        <taxon>Bacillati</taxon>
        <taxon>Bacillota</taxon>
        <taxon>Bacilli</taxon>
        <taxon>Bacillales</taxon>
        <taxon>Paenibacillaceae</taxon>
        <taxon>Paenibacillus</taxon>
    </lineage>
</organism>
<sequence length="491" mass="56954">MVRLMSKKRVFLHIGSHKTGSTSLQNSLYANKSTLKAKGIYYGGYHEVWRMHHNLAFGLFKEALEEEFISFPSSHYYFSQIAEKPVVVVDRIKQEFQEGSYKQMILSSEGLFAPGHFFAFHSGVALTDKQQVKVNEYVIAKLRELLSDFDVTVICYLRRQDLILESFYNQYCKGPDPNITAPLPTFTEYCKARPVPFDYFRDISVWAKHFGKENLNVKPYERTQLPEGVVGDFYINILKFSESEYERLESIDAGEDNSRINRDVLEYKRLLNVHGLDVEFLRVSNAIGDAHRNQSFLTPQERGQILKDCADSNSRLAAEYLSRSDGRLFYDTEVKKEEPYFGLTFEKSIEISEKLTNLFLLERKMQQSYIKHLLEENINIKYDNATLLQEVERLKKELTELTAKQDVLATEFADLGEEHVALKAEHSALTTEYELITAEKNNLVDQVDLLTTAQEAILYEKEVLKGELRDIYESKSWKVTKPLRAMRDRLK</sequence>